<reference evidence="14 15" key="1">
    <citation type="submission" date="2016-04" db="EMBL/GenBank/DDBJ databases">
        <title>Draft genome of Fonsecaea erecta CBS 125763.</title>
        <authorList>
            <person name="Weiss V.A."/>
            <person name="Vicente V.A."/>
            <person name="Raittz R.T."/>
            <person name="Moreno L.F."/>
            <person name="De Souza E.M."/>
            <person name="Pedrosa F.O."/>
            <person name="Steffens M.B."/>
            <person name="Faoro H."/>
            <person name="Tadra-Sfeir M.Z."/>
            <person name="Najafzadeh M.J."/>
            <person name="Felipe M.S."/>
            <person name="Teixeira M."/>
            <person name="Sun J."/>
            <person name="Xi L."/>
            <person name="Gomes R."/>
            <person name="De Azevedo C.M."/>
            <person name="Salgado C.G."/>
            <person name="Da Silva M.B."/>
            <person name="Nascimento M.F."/>
            <person name="Queiroz-Telles F."/>
            <person name="Attili D.S."/>
            <person name="Gorbushina A."/>
        </authorList>
    </citation>
    <scope>NUCLEOTIDE SEQUENCE [LARGE SCALE GENOMIC DNA]</scope>
    <source>
        <strain evidence="14 15">CBS 125763</strain>
    </source>
</reference>
<proteinExistence type="inferred from homology"/>
<evidence type="ECO:0000256" key="7">
    <source>
        <dbReference type="ARBA" id="ARBA00023180"/>
    </source>
</evidence>
<evidence type="ECO:0000256" key="11">
    <source>
        <dbReference type="RuleBase" id="RU361161"/>
    </source>
</evidence>
<comment type="similarity">
    <text evidence="3 11">Belongs to the glycosyl hydrolase 3 family.</text>
</comment>
<dbReference type="Pfam" id="PF07691">
    <property type="entry name" value="PA14"/>
    <property type="match status" value="1"/>
</dbReference>
<dbReference type="InterPro" id="IPR037524">
    <property type="entry name" value="PA14/GLEYA"/>
</dbReference>
<keyword evidence="5 11" id="KW-0378">Hydrolase</keyword>
<dbReference type="Gene3D" id="3.20.20.300">
    <property type="entry name" value="Glycoside hydrolase, family 3, N-terminal domain"/>
    <property type="match status" value="1"/>
</dbReference>
<comment type="caution">
    <text evidence="14">The sequence shown here is derived from an EMBL/GenBank/DDBJ whole genome shotgun (WGS) entry which is preliminary data.</text>
</comment>
<keyword evidence="9 11" id="KW-0326">Glycosidase</keyword>
<feature type="compositionally biased region" description="Basic and acidic residues" evidence="12">
    <location>
        <begin position="315"/>
        <end position="327"/>
    </location>
</feature>
<name>A0A178ZBN2_9EURO</name>
<organism evidence="14 15">
    <name type="scientific">Fonsecaea erecta</name>
    <dbReference type="NCBI Taxonomy" id="1367422"/>
    <lineage>
        <taxon>Eukaryota</taxon>
        <taxon>Fungi</taxon>
        <taxon>Dikarya</taxon>
        <taxon>Ascomycota</taxon>
        <taxon>Pezizomycotina</taxon>
        <taxon>Eurotiomycetes</taxon>
        <taxon>Chaetothyriomycetidae</taxon>
        <taxon>Chaetothyriales</taxon>
        <taxon>Herpotrichiellaceae</taxon>
        <taxon>Fonsecaea</taxon>
    </lineage>
</organism>
<dbReference type="EC" id="3.2.1.21" evidence="4 11"/>
<dbReference type="Gene3D" id="2.60.40.10">
    <property type="entry name" value="Immunoglobulins"/>
    <property type="match status" value="1"/>
</dbReference>
<feature type="domain" description="PA14" evidence="13">
    <location>
        <begin position="419"/>
        <end position="577"/>
    </location>
</feature>
<dbReference type="SMART" id="SM01217">
    <property type="entry name" value="Fn3_like"/>
    <property type="match status" value="1"/>
</dbReference>
<dbReference type="Pfam" id="PF01915">
    <property type="entry name" value="Glyco_hydro_3_C"/>
    <property type="match status" value="1"/>
</dbReference>
<dbReference type="OrthoDB" id="47059at2759"/>
<dbReference type="InterPro" id="IPR036881">
    <property type="entry name" value="Glyco_hydro_3_C_sf"/>
</dbReference>
<evidence type="ECO:0000256" key="9">
    <source>
        <dbReference type="ARBA" id="ARBA00023295"/>
    </source>
</evidence>
<dbReference type="PANTHER" id="PTHR42715">
    <property type="entry name" value="BETA-GLUCOSIDASE"/>
    <property type="match status" value="1"/>
</dbReference>
<dbReference type="InterPro" id="IPR017853">
    <property type="entry name" value="GH"/>
</dbReference>
<evidence type="ECO:0000256" key="3">
    <source>
        <dbReference type="ARBA" id="ARBA00005336"/>
    </source>
</evidence>
<evidence type="ECO:0000256" key="10">
    <source>
        <dbReference type="ARBA" id="ARBA00023326"/>
    </source>
</evidence>
<dbReference type="InterPro" id="IPR011658">
    <property type="entry name" value="PA14_dom"/>
</dbReference>
<keyword evidence="15" id="KW-1185">Reference proteome</keyword>
<dbReference type="GO" id="GO:0008422">
    <property type="term" value="F:beta-glucosidase activity"/>
    <property type="evidence" value="ECO:0007669"/>
    <property type="project" value="UniProtKB-EC"/>
</dbReference>
<dbReference type="UniPathway" id="UPA00696"/>
<dbReference type="InterPro" id="IPR050288">
    <property type="entry name" value="Cellulose_deg_GH3"/>
</dbReference>
<dbReference type="FunFam" id="2.60.40.10:FF:000495">
    <property type="entry name" value="Periplasmic beta-glucosidase"/>
    <property type="match status" value="1"/>
</dbReference>
<keyword evidence="7" id="KW-0325">Glycoprotein</keyword>
<keyword evidence="10 11" id="KW-0624">Polysaccharide degradation</keyword>
<dbReference type="InterPro" id="IPR002772">
    <property type="entry name" value="Glyco_hydro_3_C"/>
</dbReference>
<dbReference type="InterPro" id="IPR019800">
    <property type="entry name" value="Glyco_hydro_3_AS"/>
</dbReference>
<dbReference type="Gene3D" id="3.40.50.1700">
    <property type="entry name" value="Glycoside hydrolase family 3 C-terminal domain"/>
    <property type="match status" value="1"/>
</dbReference>
<evidence type="ECO:0000259" key="13">
    <source>
        <dbReference type="PROSITE" id="PS51820"/>
    </source>
</evidence>
<evidence type="ECO:0000256" key="8">
    <source>
        <dbReference type="ARBA" id="ARBA00023277"/>
    </source>
</evidence>
<evidence type="ECO:0000256" key="12">
    <source>
        <dbReference type="SAM" id="MobiDB-lite"/>
    </source>
</evidence>
<dbReference type="PROSITE" id="PS51820">
    <property type="entry name" value="PA14"/>
    <property type="match status" value="1"/>
</dbReference>
<dbReference type="SUPFAM" id="SSF51445">
    <property type="entry name" value="(Trans)glycosidases"/>
    <property type="match status" value="1"/>
</dbReference>
<evidence type="ECO:0000313" key="14">
    <source>
        <dbReference type="EMBL" id="OAP56495.1"/>
    </source>
</evidence>
<protein>
    <recommendedName>
        <fullName evidence="4 11">beta-glucosidase</fullName>
        <ecNumber evidence="4 11">3.2.1.21</ecNumber>
    </recommendedName>
</protein>
<keyword evidence="6" id="KW-0136">Cellulose degradation</keyword>
<dbReference type="RefSeq" id="XP_018689862.1">
    <property type="nucleotide sequence ID" value="XM_018841181.1"/>
</dbReference>
<dbReference type="GO" id="GO:0030245">
    <property type="term" value="P:cellulose catabolic process"/>
    <property type="evidence" value="ECO:0007669"/>
    <property type="project" value="UniProtKB-UniPathway"/>
</dbReference>
<dbReference type="InterPro" id="IPR001764">
    <property type="entry name" value="Glyco_hydro_3_N"/>
</dbReference>
<dbReference type="GeneID" id="30013842"/>
<dbReference type="Pfam" id="PF14310">
    <property type="entry name" value="Fn3-like"/>
    <property type="match status" value="1"/>
</dbReference>
<dbReference type="InterPro" id="IPR036962">
    <property type="entry name" value="Glyco_hydro_3_N_sf"/>
</dbReference>
<comment type="catalytic activity">
    <reaction evidence="1 11">
        <text>Hydrolysis of terminal, non-reducing beta-D-glucosyl residues with release of beta-D-glucose.</text>
        <dbReference type="EC" id="3.2.1.21"/>
    </reaction>
</comment>
<gene>
    <name evidence="14" type="ORF">AYL99_09674</name>
</gene>
<evidence type="ECO:0000256" key="1">
    <source>
        <dbReference type="ARBA" id="ARBA00000448"/>
    </source>
</evidence>
<comment type="pathway">
    <text evidence="2 11">Glycan metabolism; cellulose degradation.</text>
</comment>
<evidence type="ECO:0000256" key="4">
    <source>
        <dbReference type="ARBA" id="ARBA00012744"/>
    </source>
</evidence>
<dbReference type="EMBL" id="LVYI01000009">
    <property type="protein sequence ID" value="OAP56495.1"/>
    <property type="molecule type" value="Genomic_DNA"/>
</dbReference>
<sequence>MGDAGQRLESILQHLTLPETISLLSGKDAWHTASIPHQGIPSIRVSIVVLIDNQVPFAEGLVPINSFQMVPAERRTFQATSTTCFPCPIALAATWDVNLVKEIGTQMAGQAKAQGVHVILTPTINIQRSPLGGRNFESFSEDPVLSGTLASSLVNGIQHEGIAATVKHFVCNDQETNRTKIDVIVEERALREIYLKPFQIVIRNAQPWSIMASYNRVNGLHVSEHPRLLNQILRKEWDWDGTIMSDWFATYSTSEALKAGLDLEMPGKTEWRGKLVLRLLHAGKIEPPVLLERARNVLNLVEKTRASGVPEDAEEREHNTPEVREANRKAATESVVLLKNATQLLPLKTPGRVAVIGPNATEDLYCGGGSSMVFPYYYVSAYDGIKQALAEHSPSSELAFAQGCYKHTLLPLLITESAPGQKGLDLEFYDRDFTQEPDAQKVAETHSLTWRLVFLGSLPKAALPVVYGRLRGTYTAPVDGDFEFGVVTTGKAKIYIDGELLVDNWTKQERGPFLFGLGTKEVRGVKKMTAGRQYEILTEYSNRSSLPDRTGTDLGGGILRVGVCRIVSPENLLNDALEAAALADTVICVVGTDQEHESEGWDRKDMKLPGTQDQLVEAVLKGNPRTVIVNISGSPVEMPWIDEASTVVHGWFMGSELGNALADVLFGKVSPSGKLPITFPRRLEQNPSYGNFPGENGRVRYAEGILVGYRHYSTRHVPSLFPFGHGLSFTEFQYSELLLNGDNTLEPEGAVSVSFTLKNTGSYAGHETVQLYVSALNSSVFRPLLELQGFQKIRDVQPGESRKVTFTIDKYAVACYDEESEKWMAEAGKYRVSVGASVEDLRLATFIQVPTTFRWSGL</sequence>
<keyword evidence="8 11" id="KW-0119">Carbohydrate metabolism</keyword>
<dbReference type="Gene3D" id="2.60.120.260">
    <property type="entry name" value="Galactose-binding domain-like"/>
    <property type="match status" value="1"/>
</dbReference>
<dbReference type="InterPro" id="IPR013783">
    <property type="entry name" value="Ig-like_fold"/>
</dbReference>
<dbReference type="InterPro" id="IPR026891">
    <property type="entry name" value="Fn3-like"/>
</dbReference>
<dbReference type="PRINTS" id="PR00133">
    <property type="entry name" value="GLHYDRLASE3"/>
</dbReference>
<dbReference type="Pfam" id="PF00933">
    <property type="entry name" value="Glyco_hydro_3"/>
    <property type="match status" value="1"/>
</dbReference>
<feature type="region of interest" description="Disordered" evidence="12">
    <location>
        <begin position="307"/>
        <end position="327"/>
    </location>
</feature>
<dbReference type="PANTHER" id="PTHR42715:SF3">
    <property type="entry name" value="BETA-GLUCOSIDASE B-RELATED"/>
    <property type="match status" value="1"/>
</dbReference>
<dbReference type="STRING" id="1367422.A0A178ZBN2"/>
<evidence type="ECO:0000256" key="5">
    <source>
        <dbReference type="ARBA" id="ARBA00022801"/>
    </source>
</evidence>
<evidence type="ECO:0000256" key="6">
    <source>
        <dbReference type="ARBA" id="ARBA00023001"/>
    </source>
</evidence>
<dbReference type="Proteomes" id="UP000078343">
    <property type="component" value="Unassembled WGS sequence"/>
</dbReference>
<accession>A0A178ZBN2</accession>
<dbReference type="SUPFAM" id="SSF52279">
    <property type="entry name" value="Beta-D-glucan exohydrolase, C-terminal domain"/>
    <property type="match status" value="1"/>
</dbReference>
<dbReference type="SMART" id="SM00758">
    <property type="entry name" value="PA14"/>
    <property type="match status" value="1"/>
</dbReference>
<evidence type="ECO:0000256" key="2">
    <source>
        <dbReference type="ARBA" id="ARBA00004987"/>
    </source>
</evidence>
<evidence type="ECO:0000313" key="15">
    <source>
        <dbReference type="Proteomes" id="UP000078343"/>
    </source>
</evidence>
<dbReference type="PROSITE" id="PS00775">
    <property type="entry name" value="GLYCOSYL_HYDROL_F3"/>
    <property type="match status" value="1"/>
</dbReference>
<dbReference type="AlphaFoldDB" id="A0A178ZBN2"/>